<gene>
    <name evidence="5" type="ORF">C0V70_14180</name>
</gene>
<dbReference type="InterPro" id="IPR039315">
    <property type="entry name" value="CheW"/>
</dbReference>
<evidence type="ECO:0000313" key="6">
    <source>
        <dbReference type="Proteomes" id="UP000235584"/>
    </source>
</evidence>
<keyword evidence="3" id="KW-0963">Cytoplasm</keyword>
<dbReference type="SUPFAM" id="SSF50341">
    <property type="entry name" value="CheW-like"/>
    <property type="match status" value="3"/>
</dbReference>
<dbReference type="InterPro" id="IPR002545">
    <property type="entry name" value="CheW-lke_dom"/>
</dbReference>
<dbReference type="AlphaFoldDB" id="A0A2K9NUP1"/>
<dbReference type="GO" id="GO:0005829">
    <property type="term" value="C:cytosol"/>
    <property type="evidence" value="ECO:0007669"/>
    <property type="project" value="TreeGrafter"/>
</dbReference>
<evidence type="ECO:0000313" key="5">
    <source>
        <dbReference type="EMBL" id="AUN99230.1"/>
    </source>
</evidence>
<dbReference type="EMBL" id="CP025704">
    <property type="protein sequence ID" value="AUN99230.1"/>
    <property type="molecule type" value="Genomic_DNA"/>
</dbReference>
<evidence type="ECO:0000259" key="4">
    <source>
        <dbReference type="PROSITE" id="PS50851"/>
    </source>
</evidence>
<dbReference type="GO" id="GO:0006935">
    <property type="term" value="P:chemotaxis"/>
    <property type="evidence" value="ECO:0007669"/>
    <property type="project" value="InterPro"/>
</dbReference>
<evidence type="ECO:0000256" key="2">
    <source>
        <dbReference type="ARBA" id="ARBA00021483"/>
    </source>
</evidence>
<dbReference type="Pfam" id="PF01584">
    <property type="entry name" value="CheW"/>
    <property type="match status" value="3"/>
</dbReference>
<dbReference type="InterPro" id="IPR036061">
    <property type="entry name" value="CheW-like_dom_sf"/>
</dbReference>
<evidence type="ECO:0000256" key="1">
    <source>
        <dbReference type="ARBA" id="ARBA00004496"/>
    </source>
</evidence>
<dbReference type="PROSITE" id="PS50851">
    <property type="entry name" value="CHEW"/>
    <property type="match status" value="3"/>
</dbReference>
<name>A0A2K9NUP1_BACTC</name>
<organism evidence="5 6">
    <name type="scientific">Bacteriovorax stolpii</name>
    <name type="common">Bdellovibrio stolpii</name>
    <dbReference type="NCBI Taxonomy" id="960"/>
    <lineage>
        <taxon>Bacteria</taxon>
        <taxon>Pseudomonadati</taxon>
        <taxon>Bdellovibrionota</taxon>
        <taxon>Bacteriovoracia</taxon>
        <taxon>Bacteriovoracales</taxon>
        <taxon>Bacteriovoracaceae</taxon>
        <taxon>Bacteriovorax</taxon>
    </lineage>
</organism>
<comment type="subcellular location">
    <subcellularLocation>
        <location evidence="1">Cytoplasm</location>
    </subcellularLocation>
</comment>
<dbReference type="Gene3D" id="2.30.30.40">
    <property type="entry name" value="SH3 Domains"/>
    <property type="match status" value="3"/>
</dbReference>
<evidence type="ECO:0000256" key="3">
    <source>
        <dbReference type="ARBA" id="ARBA00022490"/>
    </source>
</evidence>
<feature type="domain" description="CheW-like" evidence="4">
    <location>
        <begin position="6"/>
        <end position="148"/>
    </location>
</feature>
<protein>
    <recommendedName>
        <fullName evidence="2">Chemotaxis protein CheW</fullName>
    </recommendedName>
</protein>
<dbReference type="SMART" id="SM00260">
    <property type="entry name" value="CheW"/>
    <property type="match status" value="3"/>
</dbReference>
<dbReference type="KEGG" id="bsto:C0V70_14180"/>
<dbReference type="Proteomes" id="UP000235584">
    <property type="component" value="Chromosome"/>
</dbReference>
<feature type="domain" description="CheW-like" evidence="4">
    <location>
        <begin position="170"/>
        <end position="314"/>
    </location>
</feature>
<dbReference type="PANTHER" id="PTHR22617">
    <property type="entry name" value="CHEMOTAXIS SENSOR HISTIDINE KINASE-RELATED"/>
    <property type="match status" value="1"/>
</dbReference>
<dbReference type="PANTHER" id="PTHR22617:SF45">
    <property type="entry name" value="CHEMOTAXIS PROTEIN CHEW"/>
    <property type="match status" value="1"/>
</dbReference>
<dbReference type="GO" id="GO:0007165">
    <property type="term" value="P:signal transduction"/>
    <property type="evidence" value="ECO:0007669"/>
    <property type="project" value="InterPro"/>
</dbReference>
<accession>A0A2K9NUP1</accession>
<proteinExistence type="predicted"/>
<reference evidence="5 6" key="1">
    <citation type="submission" date="2018-01" db="EMBL/GenBank/DDBJ databases">
        <title>Complete genome sequence of Bacteriovorax stolpii DSM12778.</title>
        <authorList>
            <person name="Tang B."/>
            <person name="Chang J."/>
        </authorList>
    </citation>
    <scope>NUCLEOTIDE SEQUENCE [LARGE SCALE GENOMIC DNA]</scope>
    <source>
        <strain evidence="5 6">DSM 12778</strain>
    </source>
</reference>
<sequence>MKQSSTNIYTSFHLDKTEMAIDVKSVQEVVNFPERIIPMPLAPDFLLGVFNLRGMIIPIVNLKALLKYPDVEVNSSQKVAIVEIESAKVGLVFDSTSEILRVPEEHISYFGYVSEKSHKIIRGGIKLDNGDRILQIIDTEALITIENIPQILQQQKITQKQKEDIRIDQRHKCISFCVQEIKMAIEISKIHEIVKVPEIRPSSIQSDIFLGIINLRGRTIPVVSFAKILKIKVNENDTSDIEDQRIIILKMEKELIGLAVDSVECINSYYEKEVMAVPVLNKDRTTMFQGCITFQDIGEVFLLSHQDILSNHEVMEVTEGHSKMYQNEALQNTLKNRNRQSYISFRLDHLFGISIKDIKEIINYSDDILNAPGMPHYVKGMLNLRSSLVTIIDTRMLYQMPQNHEVNSETKVLIFEKNNERFGLVVDALESILAIDEDKKFKVPSLLTQKIQSQFQDDIKEIVSVPIGEKEGALIILNVDSITERIKTSKAA</sequence>
<feature type="domain" description="CheW-like" evidence="4">
    <location>
        <begin position="338"/>
        <end position="488"/>
    </location>
</feature>
<dbReference type="Gene3D" id="2.40.50.180">
    <property type="entry name" value="CheA-289, Domain 4"/>
    <property type="match status" value="3"/>
</dbReference>
<dbReference type="RefSeq" id="WP_102244521.1">
    <property type="nucleotide sequence ID" value="NZ_CP025704.1"/>
</dbReference>
<keyword evidence="6" id="KW-1185">Reference proteome</keyword>